<comment type="caution">
    <text evidence="1">The sequence shown here is derived from an EMBL/GenBank/DDBJ whole genome shotgun (WGS) entry which is preliminary data.</text>
</comment>
<sequence length="50" mass="5595">MDIGNEIRTITVRRALDCAFEDHGFDPLQGHTIGMEFVHVIISMVIAPDI</sequence>
<dbReference type="EMBL" id="JAIWYP010000001">
    <property type="protein sequence ID" value="KAH3882246.1"/>
    <property type="molecule type" value="Genomic_DNA"/>
</dbReference>
<evidence type="ECO:0000313" key="2">
    <source>
        <dbReference type="Proteomes" id="UP000828390"/>
    </source>
</evidence>
<name>A0A9D4MTJ3_DREPO</name>
<evidence type="ECO:0000313" key="1">
    <source>
        <dbReference type="EMBL" id="KAH3882246.1"/>
    </source>
</evidence>
<gene>
    <name evidence="1" type="ORF">DPMN_006180</name>
</gene>
<proteinExistence type="predicted"/>
<dbReference type="AlphaFoldDB" id="A0A9D4MTJ3"/>
<protein>
    <submittedName>
        <fullName evidence="1">Uncharacterized protein</fullName>
    </submittedName>
</protein>
<keyword evidence="2" id="KW-1185">Reference proteome</keyword>
<dbReference type="Proteomes" id="UP000828390">
    <property type="component" value="Unassembled WGS sequence"/>
</dbReference>
<reference evidence="1" key="2">
    <citation type="submission" date="2020-11" db="EMBL/GenBank/DDBJ databases">
        <authorList>
            <person name="McCartney M.A."/>
            <person name="Auch B."/>
            <person name="Kono T."/>
            <person name="Mallez S."/>
            <person name="Becker A."/>
            <person name="Gohl D.M."/>
            <person name="Silverstein K.A.T."/>
            <person name="Koren S."/>
            <person name="Bechman K.B."/>
            <person name="Herman A."/>
            <person name="Abrahante J.E."/>
            <person name="Garbe J."/>
        </authorList>
    </citation>
    <scope>NUCLEOTIDE SEQUENCE</scope>
    <source>
        <strain evidence="1">Duluth1</strain>
        <tissue evidence="1">Whole animal</tissue>
    </source>
</reference>
<organism evidence="1 2">
    <name type="scientific">Dreissena polymorpha</name>
    <name type="common">Zebra mussel</name>
    <name type="synonym">Mytilus polymorpha</name>
    <dbReference type="NCBI Taxonomy" id="45954"/>
    <lineage>
        <taxon>Eukaryota</taxon>
        <taxon>Metazoa</taxon>
        <taxon>Spiralia</taxon>
        <taxon>Lophotrochozoa</taxon>
        <taxon>Mollusca</taxon>
        <taxon>Bivalvia</taxon>
        <taxon>Autobranchia</taxon>
        <taxon>Heteroconchia</taxon>
        <taxon>Euheterodonta</taxon>
        <taxon>Imparidentia</taxon>
        <taxon>Neoheterodontei</taxon>
        <taxon>Myida</taxon>
        <taxon>Dreissenoidea</taxon>
        <taxon>Dreissenidae</taxon>
        <taxon>Dreissena</taxon>
    </lineage>
</organism>
<accession>A0A9D4MTJ3</accession>
<reference evidence="1" key="1">
    <citation type="journal article" date="2019" name="bioRxiv">
        <title>The Genome of the Zebra Mussel, Dreissena polymorpha: A Resource for Invasive Species Research.</title>
        <authorList>
            <person name="McCartney M.A."/>
            <person name="Auch B."/>
            <person name="Kono T."/>
            <person name="Mallez S."/>
            <person name="Zhang Y."/>
            <person name="Obille A."/>
            <person name="Becker A."/>
            <person name="Abrahante J.E."/>
            <person name="Garbe J."/>
            <person name="Badalamenti J.P."/>
            <person name="Herman A."/>
            <person name="Mangelson H."/>
            <person name="Liachko I."/>
            <person name="Sullivan S."/>
            <person name="Sone E.D."/>
            <person name="Koren S."/>
            <person name="Silverstein K.A.T."/>
            <person name="Beckman K.B."/>
            <person name="Gohl D.M."/>
        </authorList>
    </citation>
    <scope>NUCLEOTIDE SEQUENCE</scope>
    <source>
        <strain evidence="1">Duluth1</strain>
        <tissue evidence="1">Whole animal</tissue>
    </source>
</reference>